<evidence type="ECO:0000256" key="1">
    <source>
        <dbReference type="SAM" id="Phobius"/>
    </source>
</evidence>
<dbReference type="STRING" id="3988.B9SFP1"/>
<feature type="transmembrane region" description="Helical" evidence="1">
    <location>
        <begin position="350"/>
        <end position="368"/>
    </location>
</feature>
<sequence>MVKLCLMASHGYPLGNGLVFVPEQTRVLKDSQPYFPCQGARHEIKRPNSLSVEPCQHEPWRPVNGFCDRTQFARIDSPVGRPVLIDVQDTCPDSVLFSFGIAEQCTKHEKILKFLTSGSSELEKSGLDLSLLSDLMDLQALVLDVHQQPCSPLIYPNGSCDAPKPLVDFVGDLASSSKITVHPDGRVLLTGSGTEMKDILSIVAEFYLSKTSTTWTKQSMLVPRFAWPHISETQANVLNSSLNVKDVTAPLRSSEKIKLKPSPKKKSCRKGNKERDLYQRNYFHACESLLSLMMDKKRHGKTAILSLKKSGPELPSLLTQFSAGIAGTGLAVLFSVVCKVACGRMPFCTAKLFSTGFGFGLVWLSWAVNRLRDTIIYISKNASKLGLKDEEMLRIVDRSLKDVYFRAATLMVVAALRLA</sequence>
<dbReference type="OrthoDB" id="1918704at2759"/>
<evidence type="ECO:0000313" key="2">
    <source>
        <dbReference type="EMBL" id="EEF37653.1"/>
    </source>
</evidence>
<dbReference type="KEGG" id="rcu:8285869"/>
<dbReference type="AlphaFoldDB" id="B9SFP1"/>
<keyword evidence="1" id="KW-1133">Transmembrane helix</keyword>
<feature type="transmembrane region" description="Helical" evidence="1">
    <location>
        <begin position="317"/>
        <end position="338"/>
    </location>
</feature>
<organism evidence="2 3">
    <name type="scientific">Ricinus communis</name>
    <name type="common">Castor bean</name>
    <dbReference type="NCBI Taxonomy" id="3988"/>
    <lineage>
        <taxon>Eukaryota</taxon>
        <taxon>Viridiplantae</taxon>
        <taxon>Streptophyta</taxon>
        <taxon>Embryophyta</taxon>
        <taxon>Tracheophyta</taxon>
        <taxon>Spermatophyta</taxon>
        <taxon>Magnoliopsida</taxon>
        <taxon>eudicotyledons</taxon>
        <taxon>Gunneridae</taxon>
        <taxon>Pentapetalae</taxon>
        <taxon>rosids</taxon>
        <taxon>fabids</taxon>
        <taxon>Malpighiales</taxon>
        <taxon>Euphorbiaceae</taxon>
        <taxon>Acalyphoideae</taxon>
        <taxon>Acalypheae</taxon>
        <taxon>Ricinus</taxon>
    </lineage>
</organism>
<protein>
    <submittedName>
        <fullName evidence="2">Uncharacterized protein</fullName>
    </submittedName>
</protein>
<proteinExistence type="predicted"/>
<evidence type="ECO:0000313" key="3">
    <source>
        <dbReference type="Proteomes" id="UP000008311"/>
    </source>
</evidence>
<keyword evidence="1" id="KW-0812">Transmembrane</keyword>
<keyword evidence="1" id="KW-0472">Membrane</keyword>
<dbReference type="Proteomes" id="UP000008311">
    <property type="component" value="Unassembled WGS sequence"/>
</dbReference>
<gene>
    <name evidence="2" type="ORF">RCOM_0648280</name>
</gene>
<keyword evidence="3" id="KW-1185">Reference proteome</keyword>
<dbReference type="EMBL" id="EQ973945">
    <property type="protein sequence ID" value="EEF37653.1"/>
    <property type="molecule type" value="Genomic_DNA"/>
</dbReference>
<dbReference type="PANTHER" id="PTHR35095">
    <property type="entry name" value="OS05G0143300 PROTEIN"/>
    <property type="match status" value="1"/>
</dbReference>
<dbReference type="PANTHER" id="PTHR35095:SF1">
    <property type="entry name" value="OS05G0143300 PROTEIN"/>
    <property type="match status" value="1"/>
</dbReference>
<dbReference type="eggNOG" id="ENOG502QUNS">
    <property type="taxonomic scope" value="Eukaryota"/>
</dbReference>
<accession>B9SFP1</accession>
<dbReference type="FunCoup" id="B9SFP1">
    <property type="interactions" value="705"/>
</dbReference>
<reference evidence="3" key="1">
    <citation type="journal article" date="2010" name="Nat. Biotechnol.">
        <title>Draft genome sequence of the oilseed species Ricinus communis.</title>
        <authorList>
            <person name="Chan A.P."/>
            <person name="Crabtree J."/>
            <person name="Zhao Q."/>
            <person name="Lorenzi H."/>
            <person name="Orvis J."/>
            <person name="Puiu D."/>
            <person name="Melake-Berhan A."/>
            <person name="Jones K.M."/>
            <person name="Redman J."/>
            <person name="Chen G."/>
            <person name="Cahoon E.B."/>
            <person name="Gedil M."/>
            <person name="Stanke M."/>
            <person name="Haas B.J."/>
            <person name="Wortman J.R."/>
            <person name="Fraser-Liggett C.M."/>
            <person name="Ravel J."/>
            <person name="Rabinowicz P.D."/>
        </authorList>
    </citation>
    <scope>NUCLEOTIDE SEQUENCE [LARGE SCALE GENOMIC DNA]</scope>
    <source>
        <strain evidence="3">cv. Hale</strain>
    </source>
</reference>
<name>B9SFP1_RICCO</name>
<dbReference type="InParanoid" id="B9SFP1"/>